<organism evidence="2 3">
    <name type="scientific">Protopolystoma xenopodis</name>
    <dbReference type="NCBI Taxonomy" id="117903"/>
    <lineage>
        <taxon>Eukaryota</taxon>
        <taxon>Metazoa</taxon>
        <taxon>Spiralia</taxon>
        <taxon>Lophotrochozoa</taxon>
        <taxon>Platyhelminthes</taxon>
        <taxon>Monogenea</taxon>
        <taxon>Polyopisthocotylea</taxon>
        <taxon>Polystomatidea</taxon>
        <taxon>Polystomatidae</taxon>
        <taxon>Protopolystoma</taxon>
    </lineage>
</organism>
<proteinExistence type="predicted"/>
<dbReference type="AlphaFoldDB" id="A0A3S5A2J4"/>
<accession>A0A3S5A2J4</accession>
<evidence type="ECO:0000256" key="1">
    <source>
        <dbReference type="SAM" id="SignalP"/>
    </source>
</evidence>
<keyword evidence="3" id="KW-1185">Reference proteome</keyword>
<dbReference type="Proteomes" id="UP000784294">
    <property type="component" value="Unassembled WGS sequence"/>
</dbReference>
<dbReference type="EMBL" id="CAAALY010077530">
    <property type="protein sequence ID" value="VEL26014.1"/>
    <property type="molecule type" value="Genomic_DNA"/>
</dbReference>
<sequence length="167" mass="17854">MSLIIIFYLYYLQLHSQVNCFGAHRDGALNSLGCPEARPLDTFIDSITGIPFGGLAKPGLLLSELLADTDSTNLPISPGIRNFGSLGSNSDLVSDSKCTASTAAAGSTNDGLCDGIRHKAKVADAPPFQAGPHLVCINPFHYSYGCYSHLGRISNFICILNNFLLFK</sequence>
<keyword evidence="1" id="KW-0732">Signal</keyword>
<reference evidence="2" key="1">
    <citation type="submission" date="2018-11" db="EMBL/GenBank/DDBJ databases">
        <authorList>
            <consortium name="Pathogen Informatics"/>
        </authorList>
    </citation>
    <scope>NUCLEOTIDE SEQUENCE</scope>
</reference>
<evidence type="ECO:0000313" key="3">
    <source>
        <dbReference type="Proteomes" id="UP000784294"/>
    </source>
</evidence>
<protein>
    <submittedName>
        <fullName evidence="2">Uncharacterized protein</fullName>
    </submittedName>
</protein>
<name>A0A3S5A2J4_9PLAT</name>
<comment type="caution">
    <text evidence="2">The sequence shown here is derived from an EMBL/GenBank/DDBJ whole genome shotgun (WGS) entry which is preliminary data.</text>
</comment>
<feature type="chain" id="PRO_5018583232" evidence="1">
    <location>
        <begin position="17"/>
        <end position="167"/>
    </location>
</feature>
<feature type="signal peptide" evidence="1">
    <location>
        <begin position="1"/>
        <end position="16"/>
    </location>
</feature>
<gene>
    <name evidence="2" type="ORF">PXEA_LOCUS19454</name>
</gene>
<evidence type="ECO:0000313" key="2">
    <source>
        <dbReference type="EMBL" id="VEL26014.1"/>
    </source>
</evidence>